<proteinExistence type="predicted"/>
<protein>
    <submittedName>
        <fullName evidence="1">Uncharacterized protein</fullName>
    </submittedName>
</protein>
<organism evidence="1 2">
    <name type="scientific">Catharanthus roseus</name>
    <name type="common">Madagascar periwinkle</name>
    <name type="synonym">Vinca rosea</name>
    <dbReference type="NCBI Taxonomy" id="4058"/>
    <lineage>
        <taxon>Eukaryota</taxon>
        <taxon>Viridiplantae</taxon>
        <taxon>Streptophyta</taxon>
        <taxon>Embryophyta</taxon>
        <taxon>Tracheophyta</taxon>
        <taxon>Spermatophyta</taxon>
        <taxon>Magnoliopsida</taxon>
        <taxon>eudicotyledons</taxon>
        <taxon>Gunneridae</taxon>
        <taxon>Pentapetalae</taxon>
        <taxon>asterids</taxon>
        <taxon>lamiids</taxon>
        <taxon>Gentianales</taxon>
        <taxon>Apocynaceae</taxon>
        <taxon>Rauvolfioideae</taxon>
        <taxon>Vinceae</taxon>
        <taxon>Catharanthinae</taxon>
        <taxon>Catharanthus</taxon>
    </lineage>
</organism>
<keyword evidence="2" id="KW-1185">Reference proteome</keyword>
<evidence type="ECO:0000313" key="2">
    <source>
        <dbReference type="Proteomes" id="UP001060085"/>
    </source>
</evidence>
<comment type="caution">
    <text evidence="1">The sequence shown here is derived from an EMBL/GenBank/DDBJ whole genome shotgun (WGS) entry which is preliminary data.</text>
</comment>
<gene>
    <name evidence="1" type="ORF">M9H77_26135</name>
</gene>
<accession>A0ACC0A8U5</accession>
<sequence>MPLLRVELRNEYGLGAPELYAVPNKEDPKEVLEGVAVAGLVGILRQLGDLAEFAAEVFHGLQEQVMVTSSRSQKLMARVKQIEIALPPLEKLVLAQRSHLHFAYTAGANWHVRCRSEQNHFIYSDLPRFIQDSYEQCRGPPQLNLLDKFDTGGPGSCLKRYSDPSFFRKASTGSEVAYSDKVLKDKKGRKIKKRRSGGKNGEASRGLSMSSYGHGLKFASFNVDGHTSPSQTASTYDALKSDLWDRPISLDSRNASCDFECVSHPRYSMQHEEQEFKESSPSSSRMQNNDSHYSAFGHEKDAALFDDIRSSLSGEQTRPSSFSVTLNEKAETLDPTSEEYVQNGNGTLETVHRNVNLDNRETGASHIETGEGHGYEKPFGKFLTNVDQEKEERATHCETREGFGPAMPIEEFSTNINLENATTYSNTAEECDDESLLTFSANIERETEIGDSRSENAKGYDYDEPLQQFSGIHGLEAIDRGGDHFDLEYDLDESLETFPTNPDQKTEAAGGIQFMTAGQMDIHFDNDNLSMRVPEDTEPFDFESEMTMQKNFQPDSENVPFSASADLQHEDVESETDHYVDALNSIESEYDTDLDSQPKQEVEHYSDTEGKAINHEVGTLIKSNSCSNTSGSSVAASSSLNGNLFEVSPNPILNKGSPALSGFPDKETSEDIVPFESHAVPQPTEIANESSNSSCLADFDSLKTGDALGCSEVKSVIRNVLSSNSRQHRSSVPMTDTTNSSASELQKPPPEPSSISSIQFWTNGGLLGLEPSKPPDCSVLNASSQVSLTSKDCETSTSSQKPDIRDKIPENIKEAPEVECGSCQGDRKGGILTKKASWTSVSADLSVNLQKLSDSYNHSYSNSSQKDCSSQNCGTVQPVTPDVGATRTSQEKSSNSSRIFELGNRLLLNGFYRKSLLDKDETPNQTSSLNDSASEQKMSHKHAEHKTFSRGSKDMLGSRCPILSPSSSPPLGHMKMSFQPVNGFEAPKLQLKFPDGNVNHEGGRDLFPSFQLVPETTVPLHEVGSDSDDDTFCRSSPSRSDCPSHESDSNSEQWESSDSPRSNDQELYDALRRISLTESVSTSGETGTTIQGRGEISNICKTQNSFSKHSLERSQSGYLVDIPGLDSIHPSLEEESRNHYASEDHHDPDCTKELTPPPPLPPPQWRSMKSQIEMTEDRQVSGVQNLSHEFDWKLGYTVSQQPKPAPVRQEQNIEAADTLKIKQQVLQKIRVQNEVNQGQGVNGKEMEEKEDFLHQIRTKSFSLRRTEIGKPTVPTGTPTSLRVTAILQKANAIRQAVGSDDGEDDNWSDT</sequence>
<name>A0ACC0A8U5_CATRO</name>
<dbReference type="Proteomes" id="UP001060085">
    <property type="component" value="Linkage Group LG06"/>
</dbReference>
<reference evidence="2" key="1">
    <citation type="journal article" date="2023" name="Nat. Plants">
        <title>Single-cell RNA sequencing provides a high-resolution roadmap for understanding the multicellular compartmentation of specialized metabolism.</title>
        <authorList>
            <person name="Sun S."/>
            <person name="Shen X."/>
            <person name="Li Y."/>
            <person name="Li Y."/>
            <person name="Wang S."/>
            <person name="Li R."/>
            <person name="Zhang H."/>
            <person name="Shen G."/>
            <person name="Guo B."/>
            <person name="Wei J."/>
            <person name="Xu J."/>
            <person name="St-Pierre B."/>
            <person name="Chen S."/>
            <person name="Sun C."/>
        </authorList>
    </citation>
    <scope>NUCLEOTIDE SEQUENCE [LARGE SCALE GENOMIC DNA]</scope>
</reference>
<evidence type="ECO:0000313" key="1">
    <source>
        <dbReference type="EMBL" id="KAI5657342.1"/>
    </source>
</evidence>
<dbReference type="EMBL" id="CM044706">
    <property type="protein sequence ID" value="KAI5657342.1"/>
    <property type="molecule type" value="Genomic_DNA"/>
</dbReference>